<feature type="compositionally biased region" description="Polar residues" evidence="6">
    <location>
        <begin position="8"/>
        <end position="29"/>
    </location>
</feature>
<evidence type="ECO:0000256" key="6">
    <source>
        <dbReference type="SAM" id="MobiDB-lite"/>
    </source>
</evidence>
<evidence type="ECO:0000259" key="7">
    <source>
        <dbReference type="PROSITE" id="PS51032"/>
    </source>
</evidence>
<evidence type="ECO:0000256" key="1">
    <source>
        <dbReference type="ARBA" id="ARBA00004123"/>
    </source>
</evidence>
<evidence type="ECO:0000256" key="4">
    <source>
        <dbReference type="ARBA" id="ARBA00023163"/>
    </source>
</evidence>
<dbReference type="Gene3D" id="3.30.730.10">
    <property type="entry name" value="AP2/ERF domain"/>
    <property type="match status" value="1"/>
</dbReference>
<dbReference type="GO" id="GO:0005634">
    <property type="term" value="C:nucleus"/>
    <property type="evidence" value="ECO:0007669"/>
    <property type="project" value="UniProtKB-SubCell"/>
</dbReference>
<comment type="caution">
    <text evidence="8">The sequence shown here is derived from an EMBL/GenBank/DDBJ whole genome shotgun (WGS) entry which is preliminary data.</text>
</comment>
<dbReference type="PANTHER" id="PTHR31194:SF166">
    <property type="entry name" value="PATHOGENESIS-RELATED GENES TRANSCRIPTIONAL ACTIVATOR PTI6"/>
    <property type="match status" value="1"/>
</dbReference>
<evidence type="ECO:0000313" key="8">
    <source>
        <dbReference type="EMBL" id="KAF3327338.1"/>
    </source>
</evidence>
<dbReference type="OrthoDB" id="682005at2759"/>
<keyword evidence="5" id="KW-0539">Nucleus</keyword>
<dbReference type="InterPro" id="IPR036955">
    <property type="entry name" value="AP2/ERF_dom_sf"/>
</dbReference>
<keyword evidence="4" id="KW-0804">Transcription</keyword>
<evidence type="ECO:0000256" key="2">
    <source>
        <dbReference type="ARBA" id="ARBA00023015"/>
    </source>
</evidence>
<dbReference type="FunFam" id="3.30.730.10:FF:000001">
    <property type="entry name" value="Ethylene-responsive transcription factor 2"/>
    <property type="match status" value="1"/>
</dbReference>
<dbReference type="AlphaFoldDB" id="A0A833QYT4"/>
<dbReference type="PROSITE" id="PS51032">
    <property type="entry name" value="AP2_ERF"/>
    <property type="match status" value="1"/>
</dbReference>
<dbReference type="InterPro" id="IPR016177">
    <property type="entry name" value="DNA-bd_dom_sf"/>
</dbReference>
<evidence type="ECO:0000313" key="9">
    <source>
        <dbReference type="Proteomes" id="UP000623129"/>
    </source>
</evidence>
<dbReference type="Proteomes" id="UP000623129">
    <property type="component" value="Unassembled WGS sequence"/>
</dbReference>
<dbReference type="SUPFAM" id="SSF54171">
    <property type="entry name" value="DNA-binding domain"/>
    <property type="match status" value="1"/>
</dbReference>
<sequence>MKNPDDPVTSSSPPQPKSTNCTKHSQKLISRSCRRIRIHYSDPDATDSSSSESEQTSTPHMRRHVIQIDVPGILARRKKKSRFRRLKQVAPVIAAPLIGPGGERRFRGVRRRPWGKYAAEIRDPGQGKRLWIGTFDTAEEAAEAYDWFAVKLQGEKAITNFPVKLVFPYNNESTKIGHRDALASPIKTYSPEPLGLWNSNSVDPVSGENCELMKGGAGDPRKSPDSVLPYCVEPDVGSWWEEGFCCAVESPLPVDLREFYLPLPDLSEVDLGEFDANLFSLEIGSN</sequence>
<dbReference type="PRINTS" id="PR00367">
    <property type="entry name" value="ETHRSPELEMNT"/>
</dbReference>
<dbReference type="InterPro" id="IPR001471">
    <property type="entry name" value="AP2/ERF_dom"/>
</dbReference>
<dbReference type="EMBL" id="SWLB01000017">
    <property type="protein sequence ID" value="KAF3327338.1"/>
    <property type="molecule type" value="Genomic_DNA"/>
</dbReference>
<keyword evidence="2" id="KW-0805">Transcription regulation</keyword>
<dbReference type="Pfam" id="PF00847">
    <property type="entry name" value="AP2"/>
    <property type="match status" value="1"/>
</dbReference>
<name>A0A833QYT4_9POAL</name>
<gene>
    <name evidence="8" type="ORF">FCM35_KLT07456</name>
</gene>
<dbReference type="InterPro" id="IPR050913">
    <property type="entry name" value="AP2/ERF_ERF"/>
</dbReference>
<evidence type="ECO:0000256" key="3">
    <source>
        <dbReference type="ARBA" id="ARBA00023125"/>
    </source>
</evidence>
<comment type="subcellular location">
    <subcellularLocation>
        <location evidence="1">Nucleus</location>
    </subcellularLocation>
</comment>
<reference evidence="8" key="1">
    <citation type="submission" date="2020-01" db="EMBL/GenBank/DDBJ databases">
        <title>Genome sequence of Kobresia littledalei, the first chromosome-level genome in the family Cyperaceae.</title>
        <authorList>
            <person name="Qu G."/>
        </authorList>
    </citation>
    <scope>NUCLEOTIDE SEQUENCE</scope>
    <source>
        <strain evidence="8">C.B.Clarke</strain>
        <tissue evidence="8">Leaf</tissue>
    </source>
</reference>
<evidence type="ECO:0000256" key="5">
    <source>
        <dbReference type="ARBA" id="ARBA00023242"/>
    </source>
</evidence>
<keyword evidence="3" id="KW-0238">DNA-binding</keyword>
<dbReference type="SMART" id="SM00380">
    <property type="entry name" value="AP2"/>
    <property type="match status" value="1"/>
</dbReference>
<dbReference type="PANTHER" id="PTHR31194">
    <property type="entry name" value="SHN SHINE , DNA BINDING / TRANSCRIPTION FACTOR"/>
    <property type="match status" value="1"/>
</dbReference>
<feature type="domain" description="AP2/ERF" evidence="7">
    <location>
        <begin position="105"/>
        <end position="162"/>
    </location>
</feature>
<dbReference type="GO" id="GO:0003677">
    <property type="term" value="F:DNA binding"/>
    <property type="evidence" value="ECO:0007669"/>
    <property type="project" value="UniProtKB-KW"/>
</dbReference>
<keyword evidence="9" id="KW-1185">Reference proteome</keyword>
<organism evidence="8 9">
    <name type="scientific">Carex littledalei</name>
    <dbReference type="NCBI Taxonomy" id="544730"/>
    <lineage>
        <taxon>Eukaryota</taxon>
        <taxon>Viridiplantae</taxon>
        <taxon>Streptophyta</taxon>
        <taxon>Embryophyta</taxon>
        <taxon>Tracheophyta</taxon>
        <taxon>Spermatophyta</taxon>
        <taxon>Magnoliopsida</taxon>
        <taxon>Liliopsida</taxon>
        <taxon>Poales</taxon>
        <taxon>Cyperaceae</taxon>
        <taxon>Cyperoideae</taxon>
        <taxon>Cariceae</taxon>
        <taxon>Carex</taxon>
        <taxon>Carex subgen. Euthyceras</taxon>
    </lineage>
</organism>
<accession>A0A833QYT4</accession>
<feature type="region of interest" description="Disordered" evidence="6">
    <location>
        <begin position="1"/>
        <end position="64"/>
    </location>
</feature>
<dbReference type="GO" id="GO:0003700">
    <property type="term" value="F:DNA-binding transcription factor activity"/>
    <property type="evidence" value="ECO:0007669"/>
    <property type="project" value="InterPro"/>
</dbReference>
<proteinExistence type="predicted"/>
<feature type="compositionally biased region" description="Low complexity" evidence="6">
    <location>
        <begin position="46"/>
        <end position="59"/>
    </location>
</feature>
<dbReference type="CDD" id="cd00018">
    <property type="entry name" value="AP2"/>
    <property type="match status" value="1"/>
</dbReference>
<protein>
    <submittedName>
        <fullName evidence="8">Pathogenesis-related transcriptional activator PTI6-like protein</fullName>
    </submittedName>
</protein>